<gene>
    <name evidence="2" type="ORF">MM817_01523</name>
</gene>
<dbReference type="AlphaFoldDB" id="A0A9X2AEE4"/>
<dbReference type="InterPro" id="IPR041490">
    <property type="entry name" value="KstR2_TetR_C"/>
</dbReference>
<dbReference type="SUPFAM" id="SSF48498">
    <property type="entry name" value="Tetracyclin repressor-like, C-terminal domain"/>
    <property type="match status" value="1"/>
</dbReference>
<dbReference type="InterPro" id="IPR036271">
    <property type="entry name" value="Tet_transcr_reg_TetR-rel_C_sf"/>
</dbReference>
<feature type="domain" description="HTH-type transcriptional repressor KstR2 C-terminal" evidence="1">
    <location>
        <begin position="23"/>
        <end position="106"/>
    </location>
</feature>
<dbReference type="RefSeq" id="WP_241713262.1">
    <property type="nucleotide sequence ID" value="NZ_JALBUF010000003.1"/>
</dbReference>
<dbReference type="Gene3D" id="1.10.357.10">
    <property type="entry name" value="Tetracycline Repressor, domain 2"/>
    <property type="match status" value="1"/>
</dbReference>
<dbReference type="Pfam" id="PF17932">
    <property type="entry name" value="TetR_C_24"/>
    <property type="match status" value="1"/>
</dbReference>
<organism evidence="2 3">
    <name type="scientific">Sulfoacidibacillus ferrooxidans</name>
    <dbReference type="NCBI Taxonomy" id="2005001"/>
    <lineage>
        <taxon>Bacteria</taxon>
        <taxon>Bacillati</taxon>
        <taxon>Bacillota</taxon>
        <taxon>Bacilli</taxon>
        <taxon>Bacillales</taxon>
        <taxon>Alicyclobacillaceae</taxon>
        <taxon>Sulfoacidibacillus</taxon>
    </lineage>
</organism>
<evidence type="ECO:0000313" key="3">
    <source>
        <dbReference type="Proteomes" id="UP001139263"/>
    </source>
</evidence>
<protein>
    <recommendedName>
        <fullName evidence="1">HTH-type transcriptional repressor KstR2 C-terminal domain-containing protein</fullName>
    </recommendedName>
</protein>
<comment type="caution">
    <text evidence="2">The sequence shown here is derived from an EMBL/GenBank/DDBJ whole genome shotgun (WGS) entry which is preliminary data.</text>
</comment>
<evidence type="ECO:0000259" key="1">
    <source>
        <dbReference type="Pfam" id="PF17932"/>
    </source>
</evidence>
<sequence>MLQTLVHRIVRDVDDAIDVRQGAVDKIEGALQTVLRTFSRHEKATRLLFIEATGLGRAFDRQVMAAHRAFATLIAKHLQTAVDDGSVAPLNVQMTAYAWLGAIHEVLMMSLIEPDGQSLEELVDPLAHLLVSSLQANVRTVTDETVPTKSSDPCQDS</sequence>
<proteinExistence type="predicted"/>
<dbReference type="Proteomes" id="UP001139263">
    <property type="component" value="Unassembled WGS sequence"/>
</dbReference>
<reference evidence="2" key="1">
    <citation type="submission" date="2022-03" db="EMBL/GenBank/DDBJ databases">
        <title>Draft Genome Sequence of Firmicute Strain S0AB, a Heterotrophic Iron/Sulfur-Oxidizing Extreme Acidophile.</title>
        <authorList>
            <person name="Vergara E."/>
            <person name="Pakostova E."/>
            <person name="Johnson D.B."/>
            <person name="Holmes D.S."/>
        </authorList>
    </citation>
    <scope>NUCLEOTIDE SEQUENCE</scope>
    <source>
        <strain evidence="2">S0AB</strain>
    </source>
</reference>
<keyword evidence="3" id="KW-1185">Reference proteome</keyword>
<evidence type="ECO:0000313" key="2">
    <source>
        <dbReference type="EMBL" id="MCI0183252.1"/>
    </source>
</evidence>
<name>A0A9X2AEE4_9BACL</name>
<dbReference type="EMBL" id="JALBUF010000003">
    <property type="protein sequence ID" value="MCI0183252.1"/>
    <property type="molecule type" value="Genomic_DNA"/>
</dbReference>
<accession>A0A9X2AEE4</accession>